<evidence type="ECO:0000256" key="2">
    <source>
        <dbReference type="ARBA" id="ARBA00022723"/>
    </source>
</evidence>
<evidence type="ECO:0000313" key="4">
    <source>
        <dbReference type="EMBL" id="ODA36272.1"/>
    </source>
</evidence>
<proteinExistence type="inferred from homology"/>
<reference evidence="4 5" key="1">
    <citation type="submission" date="2016-05" db="EMBL/GenBank/DDBJ databases">
        <title>Genomic Taxonomy of the Vibrionaceae.</title>
        <authorList>
            <person name="Gomez-Gil B."/>
            <person name="Enciso-Ibarra J."/>
        </authorList>
    </citation>
    <scope>NUCLEOTIDE SEQUENCE [LARGE SCALE GENOMIC DNA]</scope>
    <source>
        <strain evidence="4 5">CAIM 1920</strain>
    </source>
</reference>
<dbReference type="InterPro" id="IPR034660">
    <property type="entry name" value="DinB/YfiT-like"/>
</dbReference>
<gene>
    <name evidence="4" type="ORF">A8L45_01340</name>
</gene>
<dbReference type="InterPro" id="IPR007837">
    <property type="entry name" value="DinB"/>
</dbReference>
<dbReference type="Gene3D" id="1.20.120.450">
    <property type="entry name" value="dinb family like domain"/>
    <property type="match status" value="1"/>
</dbReference>
<dbReference type="Proteomes" id="UP000094936">
    <property type="component" value="Unassembled WGS sequence"/>
</dbReference>
<dbReference type="PANTHER" id="PTHR37302">
    <property type="entry name" value="SLR1116 PROTEIN"/>
    <property type="match status" value="1"/>
</dbReference>
<comment type="caution">
    <text evidence="4">The sequence shown here is derived from an EMBL/GenBank/DDBJ whole genome shotgun (WGS) entry which is preliminary data.</text>
</comment>
<evidence type="ECO:0000256" key="1">
    <source>
        <dbReference type="ARBA" id="ARBA00008635"/>
    </source>
</evidence>
<comment type="similarity">
    <text evidence="1">Belongs to the DinB family.</text>
</comment>
<dbReference type="PANTHER" id="PTHR37302:SF1">
    <property type="entry name" value="PROTEIN DINB"/>
    <property type="match status" value="1"/>
</dbReference>
<dbReference type="Pfam" id="PF05163">
    <property type="entry name" value="DinB"/>
    <property type="match status" value="1"/>
</dbReference>
<keyword evidence="5" id="KW-1185">Reference proteome</keyword>
<dbReference type="OrthoDB" id="9807509at2"/>
<dbReference type="GO" id="GO:0046872">
    <property type="term" value="F:metal ion binding"/>
    <property type="evidence" value="ECO:0007669"/>
    <property type="project" value="UniProtKB-KW"/>
</dbReference>
<dbReference type="SUPFAM" id="SSF109854">
    <property type="entry name" value="DinB/YfiT-like putative metalloenzymes"/>
    <property type="match status" value="1"/>
</dbReference>
<name>A0A1C3ESK9_9GAMM</name>
<dbReference type="AlphaFoldDB" id="A0A1C3ESK9"/>
<evidence type="ECO:0000256" key="3">
    <source>
        <dbReference type="PIRSR" id="PIRSR607837-1"/>
    </source>
</evidence>
<dbReference type="EMBL" id="LYBM01000001">
    <property type="protein sequence ID" value="ODA36272.1"/>
    <property type="molecule type" value="Genomic_DNA"/>
</dbReference>
<sequence length="180" mass="20590">MDISANFRMLALYNQRMNRQLLEVCQQLTNEQLQQNTNAFFPSVMAHWNHILFGDLIMLQRLVASRLVDIEPSTLEQLPNAKAVDDQFVSDLKGLSILRPLVDSIYVDITRSLKTSDCNNLVRYTTTEGKKIERNLTEFLQHIFNNQTHHRGQLTCVLSQLGLDFGCTDLPIIVPEGTRS</sequence>
<dbReference type="RefSeq" id="WP_068898416.1">
    <property type="nucleotide sequence ID" value="NZ_JBHUIF010000002.1"/>
</dbReference>
<organism evidence="4 5">
    <name type="scientific">Veronia pacifica</name>
    <dbReference type="NCBI Taxonomy" id="1080227"/>
    <lineage>
        <taxon>Bacteria</taxon>
        <taxon>Pseudomonadati</taxon>
        <taxon>Pseudomonadota</taxon>
        <taxon>Gammaproteobacteria</taxon>
        <taxon>Vibrionales</taxon>
        <taxon>Vibrionaceae</taxon>
        <taxon>Veronia</taxon>
    </lineage>
</organism>
<keyword evidence="2 3" id="KW-0479">Metal-binding</keyword>
<protein>
    <submittedName>
        <fullName evidence="4">Damage-inducible protein DinB</fullName>
    </submittedName>
</protein>
<accession>A0A1C3ESK9</accession>
<feature type="binding site" evidence="3">
    <location>
        <position position="50"/>
    </location>
    <ligand>
        <name>a divalent metal cation</name>
        <dbReference type="ChEBI" id="CHEBI:60240"/>
    </ligand>
</feature>
<evidence type="ECO:0000313" key="5">
    <source>
        <dbReference type="Proteomes" id="UP000094936"/>
    </source>
</evidence>
<feature type="binding site" evidence="3">
    <location>
        <position position="150"/>
    </location>
    <ligand>
        <name>a divalent metal cation</name>
        <dbReference type="ChEBI" id="CHEBI:60240"/>
    </ligand>
</feature>